<proteinExistence type="predicted"/>
<dbReference type="EMBL" id="JARBHB010000016">
    <property type="protein sequence ID" value="KAJ8866482.1"/>
    <property type="molecule type" value="Genomic_DNA"/>
</dbReference>
<gene>
    <name evidence="1" type="ORF">PR048_032325</name>
</gene>
<evidence type="ECO:0000313" key="1">
    <source>
        <dbReference type="EMBL" id="KAJ8866482.1"/>
    </source>
</evidence>
<accession>A0ABQ9G1X4</accession>
<dbReference type="Proteomes" id="UP001159363">
    <property type="component" value="Chromosome 15"/>
</dbReference>
<comment type="caution">
    <text evidence="1">The sequence shown here is derived from an EMBL/GenBank/DDBJ whole genome shotgun (WGS) entry which is preliminary data.</text>
</comment>
<name>A0ABQ9G1X4_9NEOP</name>
<reference evidence="1 2" key="1">
    <citation type="submission" date="2023-02" db="EMBL/GenBank/DDBJ databases">
        <title>LHISI_Scaffold_Assembly.</title>
        <authorList>
            <person name="Stuart O.P."/>
            <person name="Cleave R."/>
            <person name="Magrath M.J.L."/>
            <person name="Mikheyev A.S."/>
        </authorList>
    </citation>
    <scope>NUCLEOTIDE SEQUENCE [LARGE SCALE GENOMIC DNA]</scope>
    <source>
        <strain evidence="1">Daus_M_001</strain>
        <tissue evidence="1">Leg muscle</tissue>
    </source>
</reference>
<keyword evidence="2" id="KW-1185">Reference proteome</keyword>
<sequence length="162" mass="18364">MEREEQLSLMERRTGFLDPRRLRKPLCGTILLLGDEGWLEVVEAWNLKGRIREAGGCNVAVFVECPHVRRRGESEGAVNWERGWGLCSLGRVLYRRCLNKRVKPSWRPAGARSAIWGAVVGGLLPRITSPLPLLYLRRNRHPCNRLADSQFLPRQLTGAAVV</sequence>
<evidence type="ECO:0000313" key="2">
    <source>
        <dbReference type="Proteomes" id="UP001159363"/>
    </source>
</evidence>
<protein>
    <submittedName>
        <fullName evidence="1">Uncharacterized protein</fullName>
    </submittedName>
</protein>
<organism evidence="1 2">
    <name type="scientific">Dryococelus australis</name>
    <dbReference type="NCBI Taxonomy" id="614101"/>
    <lineage>
        <taxon>Eukaryota</taxon>
        <taxon>Metazoa</taxon>
        <taxon>Ecdysozoa</taxon>
        <taxon>Arthropoda</taxon>
        <taxon>Hexapoda</taxon>
        <taxon>Insecta</taxon>
        <taxon>Pterygota</taxon>
        <taxon>Neoptera</taxon>
        <taxon>Polyneoptera</taxon>
        <taxon>Phasmatodea</taxon>
        <taxon>Verophasmatodea</taxon>
        <taxon>Anareolatae</taxon>
        <taxon>Phasmatidae</taxon>
        <taxon>Eurycanthinae</taxon>
        <taxon>Dryococelus</taxon>
    </lineage>
</organism>